<comment type="caution">
    <text evidence="2">The sequence shown here is derived from an EMBL/GenBank/DDBJ whole genome shotgun (WGS) entry which is preliminary data.</text>
</comment>
<accession>A0A8H7RI38</accession>
<dbReference type="EMBL" id="JAEPRC010000087">
    <property type="protein sequence ID" value="KAG2210076.1"/>
    <property type="molecule type" value="Genomic_DNA"/>
</dbReference>
<proteinExistence type="predicted"/>
<sequence length="97" mass="10881">MSKKSESTAAVTIRKRKISSSETSSTSTTKKASSSGKSTNALSDSRKWKLEDGVYAEDLLYDYAKSRKNKNLSHFKDFYFGKIFGLCFIKACNLVYV</sequence>
<reference evidence="2" key="1">
    <citation type="submission" date="2020-12" db="EMBL/GenBank/DDBJ databases">
        <title>Metabolic potential, ecology and presence of endohyphal bacteria is reflected in genomic diversity of Mucoromycotina.</title>
        <authorList>
            <person name="Muszewska A."/>
            <person name="Okrasinska A."/>
            <person name="Steczkiewicz K."/>
            <person name="Drgas O."/>
            <person name="Orlowska M."/>
            <person name="Perlinska-Lenart U."/>
            <person name="Aleksandrzak-Piekarczyk T."/>
            <person name="Szatraj K."/>
            <person name="Zielenkiewicz U."/>
            <person name="Pilsyk S."/>
            <person name="Malc E."/>
            <person name="Mieczkowski P."/>
            <person name="Kruszewska J.S."/>
            <person name="Biernat P."/>
            <person name="Pawlowska J."/>
        </authorList>
    </citation>
    <scope>NUCLEOTIDE SEQUENCE</scope>
    <source>
        <strain evidence="2">CBS 226.32</strain>
    </source>
</reference>
<feature type="compositionally biased region" description="Low complexity" evidence="1">
    <location>
        <begin position="20"/>
        <end position="39"/>
    </location>
</feature>
<feature type="region of interest" description="Disordered" evidence="1">
    <location>
        <begin position="1"/>
        <end position="45"/>
    </location>
</feature>
<name>A0A8H7RI38_9FUNG</name>
<evidence type="ECO:0000313" key="2">
    <source>
        <dbReference type="EMBL" id="KAG2210076.1"/>
    </source>
</evidence>
<keyword evidence="3" id="KW-1185">Reference proteome</keyword>
<evidence type="ECO:0000256" key="1">
    <source>
        <dbReference type="SAM" id="MobiDB-lite"/>
    </source>
</evidence>
<dbReference type="Proteomes" id="UP000650833">
    <property type="component" value="Unassembled WGS sequence"/>
</dbReference>
<dbReference type="AlphaFoldDB" id="A0A8H7RI38"/>
<organism evidence="2 3">
    <name type="scientific">Mucor plumbeus</name>
    <dbReference type="NCBI Taxonomy" id="97098"/>
    <lineage>
        <taxon>Eukaryota</taxon>
        <taxon>Fungi</taxon>
        <taxon>Fungi incertae sedis</taxon>
        <taxon>Mucoromycota</taxon>
        <taxon>Mucoromycotina</taxon>
        <taxon>Mucoromycetes</taxon>
        <taxon>Mucorales</taxon>
        <taxon>Mucorineae</taxon>
        <taxon>Mucoraceae</taxon>
        <taxon>Mucor</taxon>
    </lineage>
</organism>
<protein>
    <submittedName>
        <fullName evidence="2">Uncharacterized protein</fullName>
    </submittedName>
</protein>
<evidence type="ECO:0000313" key="3">
    <source>
        <dbReference type="Proteomes" id="UP000650833"/>
    </source>
</evidence>
<gene>
    <name evidence="2" type="ORF">INT46_001906</name>
</gene>